<dbReference type="RefSeq" id="WP_349220756.1">
    <property type="nucleotide sequence ID" value="NZ_JBBMFD010000030.1"/>
</dbReference>
<protein>
    <recommendedName>
        <fullName evidence="3">Transcriptional regulator</fullName>
    </recommendedName>
</protein>
<accession>A0ABV1E6B3</accession>
<keyword evidence="2" id="KW-1185">Reference proteome</keyword>
<dbReference type="Proteomes" id="UP001489509">
    <property type="component" value="Unassembled WGS sequence"/>
</dbReference>
<evidence type="ECO:0008006" key="3">
    <source>
        <dbReference type="Google" id="ProtNLM"/>
    </source>
</evidence>
<dbReference type="EMBL" id="JBBMFD010000030">
    <property type="protein sequence ID" value="MEQ2441583.1"/>
    <property type="molecule type" value="Genomic_DNA"/>
</dbReference>
<organism evidence="1 2">
    <name type="scientific">Solibaculum intestinale</name>
    <dbReference type="NCBI Taxonomy" id="3133165"/>
    <lineage>
        <taxon>Bacteria</taxon>
        <taxon>Bacillati</taxon>
        <taxon>Bacillota</taxon>
        <taxon>Clostridia</taxon>
        <taxon>Eubacteriales</taxon>
        <taxon>Oscillospiraceae</taxon>
        <taxon>Solibaculum</taxon>
    </lineage>
</organism>
<proteinExistence type="predicted"/>
<evidence type="ECO:0000313" key="2">
    <source>
        <dbReference type="Proteomes" id="UP001489509"/>
    </source>
</evidence>
<name>A0ABV1E6B3_9FIRM</name>
<reference evidence="1 2" key="1">
    <citation type="submission" date="2024-03" db="EMBL/GenBank/DDBJ databases">
        <title>Human intestinal bacterial collection.</title>
        <authorList>
            <person name="Pauvert C."/>
            <person name="Hitch T.C.A."/>
            <person name="Clavel T."/>
        </authorList>
    </citation>
    <scope>NUCLEOTIDE SEQUENCE [LARGE SCALE GENOMIC DNA]</scope>
    <source>
        <strain evidence="1 2">CLA-JM-H44</strain>
    </source>
</reference>
<comment type="caution">
    <text evidence="1">The sequence shown here is derived from an EMBL/GenBank/DDBJ whole genome shotgun (WGS) entry which is preliminary data.</text>
</comment>
<evidence type="ECO:0000313" key="1">
    <source>
        <dbReference type="EMBL" id="MEQ2441583.1"/>
    </source>
</evidence>
<gene>
    <name evidence="1" type="ORF">WMO26_12160</name>
</gene>
<sequence length="130" mass="14803">MKLSDYGITVHMYRELHEFCLQYNEKKAKLYDCYCIGSPSLTGQPRGSADGSVTSRNAEKAIILSADIAMIEQAAVEAGKEEYQNLLKAVTCDLPGYVMRLNYGMTWGENKFRNQRKLFFIDLAKRKGYI</sequence>